<evidence type="ECO:0000256" key="1">
    <source>
        <dbReference type="SAM" id="MobiDB-lite"/>
    </source>
</evidence>
<feature type="transmembrane region" description="Helical" evidence="2">
    <location>
        <begin position="180"/>
        <end position="205"/>
    </location>
</feature>
<evidence type="ECO:0000313" key="4">
    <source>
        <dbReference type="Proteomes" id="UP000799757"/>
    </source>
</evidence>
<protein>
    <submittedName>
        <fullName evidence="3">Uncharacterized protein</fullName>
    </submittedName>
</protein>
<dbReference type="Proteomes" id="UP000799757">
    <property type="component" value="Unassembled WGS sequence"/>
</dbReference>
<organism evidence="3 4">
    <name type="scientific">Melanomma pulvis-pyrius CBS 109.77</name>
    <dbReference type="NCBI Taxonomy" id="1314802"/>
    <lineage>
        <taxon>Eukaryota</taxon>
        <taxon>Fungi</taxon>
        <taxon>Dikarya</taxon>
        <taxon>Ascomycota</taxon>
        <taxon>Pezizomycotina</taxon>
        <taxon>Dothideomycetes</taxon>
        <taxon>Pleosporomycetidae</taxon>
        <taxon>Pleosporales</taxon>
        <taxon>Melanommataceae</taxon>
        <taxon>Melanomma</taxon>
    </lineage>
</organism>
<reference evidence="3" key="1">
    <citation type="journal article" date="2020" name="Stud. Mycol.">
        <title>101 Dothideomycetes genomes: a test case for predicting lifestyles and emergence of pathogens.</title>
        <authorList>
            <person name="Haridas S."/>
            <person name="Albert R."/>
            <person name="Binder M."/>
            <person name="Bloem J."/>
            <person name="Labutti K."/>
            <person name="Salamov A."/>
            <person name="Andreopoulos B."/>
            <person name="Baker S."/>
            <person name="Barry K."/>
            <person name="Bills G."/>
            <person name="Bluhm B."/>
            <person name="Cannon C."/>
            <person name="Castanera R."/>
            <person name="Culley D."/>
            <person name="Daum C."/>
            <person name="Ezra D."/>
            <person name="Gonzalez J."/>
            <person name="Henrissat B."/>
            <person name="Kuo A."/>
            <person name="Liang C."/>
            <person name="Lipzen A."/>
            <person name="Lutzoni F."/>
            <person name="Magnuson J."/>
            <person name="Mondo S."/>
            <person name="Nolan M."/>
            <person name="Ohm R."/>
            <person name="Pangilinan J."/>
            <person name="Park H.-J."/>
            <person name="Ramirez L."/>
            <person name="Alfaro M."/>
            <person name="Sun H."/>
            <person name="Tritt A."/>
            <person name="Yoshinaga Y."/>
            <person name="Zwiers L.-H."/>
            <person name="Turgeon B."/>
            <person name="Goodwin S."/>
            <person name="Spatafora J."/>
            <person name="Crous P."/>
            <person name="Grigoriev I."/>
        </authorList>
    </citation>
    <scope>NUCLEOTIDE SEQUENCE</scope>
    <source>
        <strain evidence="3">CBS 109.77</strain>
    </source>
</reference>
<sequence length="282" mass="30419">MTFNPGVCPEGRTVAEITLYLYDRTTRAGGFYQGSCCPTGMSFGTQSEKRCVSDITKPLRVFDLMTRAPYSGNTDWITDYEFVTSSFVSSGFGEDGSSTITASNITTILWGTAIADPIVVGWQVEHMSNFPSAYASSLAEKIGVALAVSSAAPTSSSSVPRQADTPLPTPPQSPHNRLSIGAQAGIGAGVALGSIMLGAMVLFILRRKSALAAPTPETSGVAEMEDHDHMLASKKWYLFGKWRNEHDGEERRHELDSRSVNVIPGPPVELPANELWQHNDPH</sequence>
<feature type="region of interest" description="Disordered" evidence="1">
    <location>
        <begin position="154"/>
        <end position="179"/>
    </location>
</feature>
<dbReference type="OrthoDB" id="4770059at2759"/>
<gene>
    <name evidence="3" type="ORF">K505DRAFT_366510</name>
</gene>
<feature type="region of interest" description="Disordered" evidence="1">
    <location>
        <begin position="249"/>
        <end position="282"/>
    </location>
</feature>
<accession>A0A6A6WWW9</accession>
<evidence type="ECO:0000313" key="3">
    <source>
        <dbReference type="EMBL" id="KAF2788388.1"/>
    </source>
</evidence>
<proteinExistence type="predicted"/>
<keyword evidence="4" id="KW-1185">Reference proteome</keyword>
<keyword evidence="2" id="KW-0812">Transmembrane</keyword>
<dbReference type="EMBL" id="MU002220">
    <property type="protein sequence ID" value="KAF2788388.1"/>
    <property type="molecule type" value="Genomic_DNA"/>
</dbReference>
<keyword evidence="2" id="KW-1133">Transmembrane helix</keyword>
<dbReference type="AlphaFoldDB" id="A0A6A6WWW9"/>
<evidence type="ECO:0000256" key="2">
    <source>
        <dbReference type="SAM" id="Phobius"/>
    </source>
</evidence>
<keyword evidence="2" id="KW-0472">Membrane</keyword>
<name>A0A6A6WWW9_9PLEO</name>